<gene>
    <name evidence="1" type="ORF">SAMN06296036_1193</name>
</gene>
<accession>A0A1Y6CD65</accession>
<dbReference type="Proteomes" id="UP000192907">
    <property type="component" value="Unassembled WGS sequence"/>
</dbReference>
<organism evidence="1 2">
    <name type="scientific">Pseudobacteriovorax antillogorgiicola</name>
    <dbReference type="NCBI Taxonomy" id="1513793"/>
    <lineage>
        <taxon>Bacteria</taxon>
        <taxon>Pseudomonadati</taxon>
        <taxon>Bdellovibrionota</taxon>
        <taxon>Oligoflexia</taxon>
        <taxon>Oligoflexales</taxon>
        <taxon>Pseudobacteriovoracaceae</taxon>
        <taxon>Pseudobacteriovorax</taxon>
    </lineage>
</organism>
<reference evidence="2" key="1">
    <citation type="submission" date="2017-04" db="EMBL/GenBank/DDBJ databases">
        <authorList>
            <person name="Varghese N."/>
            <person name="Submissions S."/>
        </authorList>
    </citation>
    <scope>NUCLEOTIDE SEQUENCE [LARGE SCALE GENOMIC DNA]</scope>
    <source>
        <strain evidence="2">RKEM611</strain>
    </source>
</reference>
<sequence>MLASSLSNAASDQKQTVEDLWQKANIEFGIIKQLRSKIDENFDFLGSFGSEVEVKLCDFDLQPTLITPESDFYLDLVELADNRRIIRSLYKSKRACDKSSLDDQGTSEACTEAETQVLRVISQFDVFVGFTIC</sequence>
<dbReference type="EMBL" id="FWZT01000019">
    <property type="protein sequence ID" value="SMF57708.1"/>
    <property type="molecule type" value="Genomic_DNA"/>
</dbReference>
<dbReference type="STRING" id="1513793.SAMN06296036_1193"/>
<name>A0A1Y6CD65_9BACT</name>
<dbReference type="AlphaFoldDB" id="A0A1Y6CD65"/>
<protein>
    <submittedName>
        <fullName evidence="1">Uncharacterized protein</fullName>
    </submittedName>
</protein>
<keyword evidence="2" id="KW-1185">Reference proteome</keyword>
<evidence type="ECO:0000313" key="1">
    <source>
        <dbReference type="EMBL" id="SMF57708.1"/>
    </source>
</evidence>
<evidence type="ECO:0000313" key="2">
    <source>
        <dbReference type="Proteomes" id="UP000192907"/>
    </source>
</evidence>
<proteinExistence type="predicted"/>